<dbReference type="InterPro" id="IPR011852">
    <property type="entry name" value="TRAP_TAXI"/>
</dbReference>
<reference evidence="1 2" key="1">
    <citation type="journal article" date="2012" name="J. Bacteriol.">
        <title>Genome sequence of Thalassospira xiamenensis type strain M-5.</title>
        <authorList>
            <person name="Lai Q."/>
            <person name="Shao Z."/>
        </authorList>
    </citation>
    <scope>NUCLEOTIDE SEQUENCE [LARGE SCALE GENOMIC DNA]</scope>
    <source>
        <strain evidence="1 2">M-5</strain>
    </source>
</reference>
<dbReference type="NCBIfam" id="TIGR02122">
    <property type="entry name" value="TRAP_TAXI"/>
    <property type="match status" value="1"/>
</dbReference>
<evidence type="ECO:0000313" key="1">
    <source>
        <dbReference type="EMBL" id="AJD50353.1"/>
    </source>
</evidence>
<dbReference type="KEGG" id="txi:TH3_01135"/>
<dbReference type="PANTHER" id="PTHR42941:SF1">
    <property type="entry name" value="SLL1037 PROTEIN"/>
    <property type="match status" value="1"/>
</dbReference>
<dbReference type="SUPFAM" id="SSF53850">
    <property type="entry name" value="Periplasmic binding protein-like II"/>
    <property type="match status" value="1"/>
</dbReference>
<protein>
    <submittedName>
        <fullName evidence="1">TRAP transporter solute receptor, TAXI family protein</fullName>
    </submittedName>
</protein>
<evidence type="ECO:0000313" key="2">
    <source>
        <dbReference type="Proteomes" id="UP000007127"/>
    </source>
</evidence>
<proteinExistence type="predicted"/>
<dbReference type="PANTHER" id="PTHR42941">
    <property type="entry name" value="SLL1037 PROTEIN"/>
    <property type="match status" value="1"/>
</dbReference>
<dbReference type="Gene3D" id="3.40.190.10">
    <property type="entry name" value="Periplasmic binding protein-like II"/>
    <property type="match status" value="2"/>
</dbReference>
<dbReference type="Proteomes" id="UP000007127">
    <property type="component" value="Chromosome"/>
</dbReference>
<accession>A0AB72U814</accession>
<name>A0AB72U814_9PROT</name>
<dbReference type="Pfam" id="PF16868">
    <property type="entry name" value="NMT1_3"/>
    <property type="match status" value="1"/>
</dbReference>
<gene>
    <name evidence="1" type="ORF">TH3_01135</name>
</gene>
<keyword evidence="1" id="KW-0675">Receptor</keyword>
<dbReference type="EMBL" id="CP004388">
    <property type="protein sequence ID" value="AJD50353.1"/>
    <property type="molecule type" value="Genomic_DNA"/>
</dbReference>
<sequence>MARSAPKFGICKPTGARVLQGEETLNILRTIGAIATGIVVLSAVSAAQAETRVTFKSAKAASSYYQMAAQFAEAIKTGTDGEIIVTVEESQGSVQNVMEASVRPGNYLFTSPPALVGLAQAGKGAFEGRPTEKFNEVRALFPIPSLTMHFVMRADAGVTDFAGLEGKTILLGKGSFGANEGEKYLDLFGLKDKVTLSEAELSNAVAALKNGQIDGFVTAGSWPAPNVIEAAAGTDVNILSLSDDQLAMTKRDLTVIPAGTYNGQKDDIRTSSLSVVAYATTEMDDETAYQLTKTYWGQKSAMSSNASWWKGVTQEMLANIKGKIHPGALRFYAEAGFPVRDDQN</sequence>
<dbReference type="AlphaFoldDB" id="A0AB72U814"/>
<organism evidence="1 2">
    <name type="scientific">Thalassospira xiamenensis M-5 = DSM 17429</name>
    <dbReference type="NCBI Taxonomy" id="1123366"/>
    <lineage>
        <taxon>Bacteria</taxon>
        <taxon>Pseudomonadati</taxon>
        <taxon>Pseudomonadota</taxon>
        <taxon>Alphaproteobacteria</taxon>
        <taxon>Rhodospirillales</taxon>
        <taxon>Thalassospiraceae</taxon>
        <taxon>Thalassospira</taxon>
    </lineage>
</organism>